<evidence type="ECO:0000259" key="3">
    <source>
        <dbReference type="Pfam" id="PF25453"/>
    </source>
</evidence>
<evidence type="ECO:0000259" key="2">
    <source>
        <dbReference type="Pfam" id="PF21099"/>
    </source>
</evidence>
<dbReference type="SUPFAM" id="SSF158702">
    <property type="entry name" value="Sec63 N-terminal domain-like"/>
    <property type="match status" value="1"/>
</dbReference>
<dbReference type="Pfam" id="PF25453">
    <property type="entry name" value="DUF7898"/>
    <property type="match status" value="1"/>
</dbReference>
<name>A0ABQ7FUF1_DUNSA</name>
<comment type="caution">
    <text evidence="4">The sequence shown here is derived from an EMBL/GenBank/DDBJ whole genome shotgun (WGS) entry which is preliminary data.</text>
</comment>
<proteinExistence type="predicted"/>
<evidence type="ECO:0000313" key="4">
    <source>
        <dbReference type="EMBL" id="KAF5826037.1"/>
    </source>
</evidence>
<feature type="compositionally biased region" description="Basic and acidic residues" evidence="1">
    <location>
        <begin position="187"/>
        <end position="201"/>
    </location>
</feature>
<gene>
    <name evidence="4" type="ORF">DUNSADRAFT_5267</name>
</gene>
<evidence type="ECO:0000313" key="5">
    <source>
        <dbReference type="Proteomes" id="UP000815325"/>
    </source>
</evidence>
<dbReference type="EMBL" id="MU071460">
    <property type="protein sequence ID" value="KAF5826037.1"/>
    <property type="molecule type" value="Genomic_DNA"/>
</dbReference>
<feature type="domain" description="POLQ-like helical" evidence="2">
    <location>
        <begin position="1"/>
        <end position="63"/>
    </location>
</feature>
<dbReference type="Proteomes" id="UP000815325">
    <property type="component" value="Unassembled WGS sequence"/>
</dbReference>
<protein>
    <submittedName>
        <fullName evidence="4">Uncharacterized protein</fullName>
    </submittedName>
</protein>
<organism evidence="4 5">
    <name type="scientific">Dunaliella salina</name>
    <name type="common">Green alga</name>
    <name type="synonym">Protococcus salinus</name>
    <dbReference type="NCBI Taxonomy" id="3046"/>
    <lineage>
        <taxon>Eukaryota</taxon>
        <taxon>Viridiplantae</taxon>
        <taxon>Chlorophyta</taxon>
        <taxon>core chlorophytes</taxon>
        <taxon>Chlorophyceae</taxon>
        <taxon>CS clade</taxon>
        <taxon>Chlamydomonadales</taxon>
        <taxon>Dunaliellaceae</taxon>
        <taxon>Dunaliella</taxon>
    </lineage>
</organism>
<dbReference type="InterPro" id="IPR002298">
    <property type="entry name" value="DNA_polymerase_A"/>
</dbReference>
<feature type="region of interest" description="Disordered" evidence="1">
    <location>
        <begin position="153"/>
        <end position="201"/>
    </location>
</feature>
<dbReference type="InterPro" id="IPR048960">
    <property type="entry name" value="POLQ-like_helical"/>
</dbReference>
<sequence length="201" mass="22118">MVLRDCIQEVPYVSIKEKYAIDLAGIRGLQDNCAKTAGMVTKFCMELGWDDMAQLTSKFQGRINLGIKAELTELANVQGIRGYRARILFKNGLKTPEDVAAADVEKLADLLSGSKPGSAKQPNRAELKAAHMIHKSATKYCEEKVERLQEQLKALQDGKQNQQFSQPKPRHLSQDAQELIGHLGASDGRDGELGPHAGHPE</sequence>
<dbReference type="Pfam" id="PF21099">
    <property type="entry name" value="POLQ_helical"/>
    <property type="match status" value="1"/>
</dbReference>
<reference evidence="4" key="1">
    <citation type="submission" date="2017-08" db="EMBL/GenBank/DDBJ databases">
        <authorList>
            <person name="Polle J.E."/>
            <person name="Barry K."/>
            <person name="Cushman J."/>
            <person name="Schmutz J."/>
            <person name="Tran D."/>
            <person name="Hathwaick L.T."/>
            <person name="Yim W.C."/>
            <person name="Jenkins J."/>
            <person name="Mckie-Krisberg Z.M."/>
            <person name="Prochnik S."/>
            <person name="Lindquist E."/>
            <person name="Dockter R.B."/>
            <person name="Adam C."/>
            <person name="Molina H."/>
            <person name="Bunkerborg J."/>
            <person name="Jin E."/>
            <person name="Buchheim M."/>
            <person name="Magnuson J."/>
        </authorList>
    </citation>
    <scope>NUCLEOTIDE SEQUENCE</scope>
    <source>
        <strain evidence="4">CCAP 19/18</strain>
    </source>
</reference>
<keyword evidence="5" id="KW-1185">Reference proteome</keyword>
<dbReference type="PANTHER" id="PTHR10133">
    <property type="entry name" value="DNA POLYMERASE I"/>
    <property type="match status" value="1"/>
</dbReference>
<dbReference type="Gene3D" id="1.10.3380.20">
    <property type="match status" value="1"/>
</dbReference>
<dbReference type="PANTHER" id="PTHR10133:SF62">
    <property type="entry name" value="DNA POLYMERASE THETA"/>
    <property type="match status" value="1"/>
</dbReference>
<accession>A0ABQ7FUF1</accession>
<evidence type="ECO:0000256" key="1">
    <source>
        <dbReference type="SAM" id="MobiDB-lite"/>
    </source>
</evidence>
<dbReference type="InterPro" id="IPR057220">
    <property type="entry name" value="DUF7898"/>
</dbReference>
<feature type="domain" description="DUF7898" evidence="3">
    <location>
        <begin position="69"/>
        <end position="137"/>
    </location>
</feature>